<name>A0A6J7W3J9_9ZZZZ</name>
<protein>
    <submittedName>
        <fullName evidence="1">Unannotated protein</fullName>
    </submittedName>
</protein>
<evidence type="ECO:0000313" key="1">
    <source>
        <dbReference type="EMBL" id="CAB5148487.1"/>
    </source>
</evidence>
<gene>
    <name evidence="1" type="ORF">UFOPK4442_00491</name>
</gene>
<proteinExistence type="predicted"/>
<dbReference type="EMBL" id="CAFBSA010000073">
    <property type="protein sequence ID" value="CAB5148487.1"/>
    <property type="molecule type" value="Genomic_DNA"/>
</dbReference>
<sequence>MRVNARSGSAVSSTCSTLAGSSESSAIISLATFFFTTFNFLPICKPIKYIATNCVANALVDATAISGPAWVYKTASDSRGIVEPFVLQTENIVAPFALA</sequence>
<accession>A0A6J7W3J9</accession>
<organism evidence="1">
    <name type="scientific">freshwater metagenome</name>
    <dbReference type="NCBI Taxonomy" id="449393"/>
    <lineage>
        <taxon>unclassified sequences</taxon>
        <taxon>metagenomes</taxon>
        <taxon>ecological metagenomes</taxon>
    </lineage>
</organism>
<dbReference type="AlphaFoldDB" id="A0A6J7W3J9"/>
<reference evidence="1" key="1">
    <citation type="submission" date="2020-05" db="EMBL/GenBank/DDBJ databases">
        <authorList>
            <person name="Chiriac C."/>
            <person name="Salcher M."/>
            <person name="Ghai R."/>
            <person name="Kavagutti S V."/>
        </authorList>
    </citation>
    <scope>NUCLEOTIDE SEQUENCE</scope>
</reference>